<dbReference type="EMBL" id="AP024702">
    <property type="protein sequence ID" value="BCX47250.1"/>
    <property type="molecule type" value="Genomic_DNA"/>
</dbReference>
<sequence length="123" mass="13460">MDSCEVAAMTALPPTPEVCERLKDRLQEAEAHVKDALAKAPDGDPLAGPTQELLAIHTEIRDMLLDAFDEPADEPPTEEAPEVVSAAIEIEREAHTLKADFKDVLKALFMWKDDPVERVKGGS</sequence>
<keyword evidence="2" id="KW-1185">Reference proteome</keyword>
<evidence type="ECO:0000313" key="2">
    <source>
        <dbReference type="Proteomes" id="UP001374893"/>
    </source>
</evidence>
<reference evidence="1 2" key="1">
    <citation type="submission" date="2021-06" db="EMBL/GenBank/DDBJ databases">
        <title>Complete genome of Haloferula helveola possessing various polysaccharide degrading enzymes.</title>
        <authorList>
            <person name="Takami H."/>
            <person name="Huang C."/>
            <person name="Hamasaki K."/>
        </authorList>
    </citation>
    <scope>NUCLEOTIDE SEQUENCE [LARGE SCALE GENOMIC DNA]</scope>
    <source>
        <strain evidence="1 2">CN-1</strain>
    </source>
</reference>
<accession>A0ABN6H164</accession>
<name>A0ABN6H164_9BACT</name>
<evidence type="ECO:0000313" key="1">
    <source>
        <dbReference type="EMBL" id="BCX47250.1"/>
    </source>
</evidence>
<proteinExistence type="predicted"/>
<dbReference type="Proteomes" id="UP001374893">
    <property type="component" value="Chromosome"/>
</dbReference>
<organism evidence="1 2">
    <name type="scientific">Haloferula helveola</name>
    <dbReference type="NCBI Taxonomy" id="490095"/>
    <lineage>
        <taxon>Bacteria</taxon>
        <taxon>Pseudomonadati</taxon>
        <taxon>Verrucomicrobiota</taxon>
        <taxon>Verrucomicrobiia</taxon>
        <taxon>Verrucomicrobiales</taxon>
        <taxon>Verrucomicrobiaceae</taxon>
        <taxon>Haloferula</taxon>
    </lineage>
</organism>
<protein>
    <submittedName>
        <fullName evidence="1">Uncharacterized protein</fullName>
    </submittedName>
</protein>
<gene>
    <name evidence="1" type="ORF">HAHE_11580</name>
</gene>